<evidence type="ECO:0000313" key="7">
    <source>
        <dbReference type="Proteomes" id="UP000694564"/>
    </source>
</evidence>
<dbReference type="SUPFAM" id="SSF57845">
    <property type="entry name" value="B-box zinc-binding domain"/>
    <property type="match status" value="1"/>
</dbReference>
<dbReference type="PRINTS" id="PR01407">
    <property type="entry name" value="BUTYPHLNCDUF"/>
</dbReference>
<evidence type="ECO:0000259" key="5">
    <source>
        <dbReference type="PROSITE" id="PS50188"/>
    </source>
</evidence>
<dbReference type="PROSITE" id="PS50119">
    <property type="entry name" value="ZF_BBOX"/>
    <property type="match status" value="1"/>
</dbReference>
<dbReference type="InterPro" id="IPR050143">
    <property type="entry name" value="TRIM/RBCC"/>
</dbReference>
<dbReference type="Gene3D" id="2.60.120.920">
    <property type="match status" value="1"/>
</dbReference>
<feature type="domain" description="B30.2/SPRY" evidence="5">
    <location>
        <begin position="231"/>
        <end position="429"/>
    </location>
</feature>
<dbReference type="Pfam" id="PF13765">
    <property type="entry name" value="PRY"/>
    <property type="match status" value="1"/>
</dbReference>
<dbReference type="Gene3D" id="3.30.160.60">
    <property type="entry name" value="Classic Zinc Finger"/>
    <property type="match status" value="1"/>
</dbReference>
<dbReference type="SUPFAM" id="SSF49899">
    <property type="entry name" value="Concanavalin A-like lectins/glucanases"/>
    <property type="match status" value="1"/>
</dbReference>
<keyword evidence="1 3" id="KW-0479">Metal-binding</keyword>
<evidence type="ECO:0000256" key="3">
    <source>
        <dbReference type="PROSITE-ProRule" id="PRU00024"/>
    </source>
</evidence>
<proteinExistence type="predicted"/>
<dbReference type="CDD" id="cd13733">
    <property type="entry name" value="SPRY_PRY_C-I_1"/>
    <property type="match status" value="1"/>
</dbReference>
<dbReference type="FunFam" id="2.60.120.920:FF:000004">
    <property type="entry name" value="Butyrophilin subfamily 1 member A1"/>
    <property type="match status" value="1"/>
</dbReference>
<dbReference type="GO" id="GO:0032526">
    <property type="term" value="P:response to retinoic acid"/>
    <property type="evidence" value="ECO:0007669"/>
    <property type="project" value="Ensembl"/>
</dbReference>
<dbReference type="Pfam" id="PF00643">
    <property type="entry name" value="zf-B_box"/>
    <property type="match status" value="1"/>
</dbReference>
<dbReference type="SMART" id="SM00336">
    <property type="entry name" value="BBOX"/>
    <property type="match status" value="1"/>
</dbReference>
<evidence type="ECO:0000256" key="1">
    <source>
        <dbReference type="ARBA" id="ARBA00022771"/>
    </source>
</evidence>
<evidence type="ECO:0000313" key="6">
    <source>
        <dbReference type="Ensembl" id="ENSSVLP00005014576.1"/>
    </source>
</evidence>
<dbReference type="SMART" id="SM00589">
    <property type="entry name" value="PRY"/>
    <property type="match status" value="1"/>
</dbReference>
<keyword evidence="7" id="KW-1185">Reference proteome</keyword>
<dbReference type="PROSITE" id="PS50188">
    <property type="entry name" value="B302_SPRY"/>
    <property type="match status" value="1"/>
</dbReference>
<dbReference type="InterPro" id="IPR043136">
    <property type="entry name" value="B30.2/SPRY_sf"/>
</dbReference>
<dbReference type="GO" id="GO:0042802">
    <property type="term" value="F:identical protein binding"/>
    <property type="evidence" value="ECO:0007669"/>
    <property type="project" value="Ensembl"/>
</dbReference>
<dbReference type="SMART" id="SM00449">
    <property type="entry name" value="SPRY"/>
    <property type="match status" value="1"/>
</dbReference>
<dbReference type="GeneTree" id="ENSGT00940000162029"/>
<dbReference type="AlphaFoldDB" id="A0A8D2CT86"/>
<dbReference type="OrthoDB" id="9830878at2759"/>
<reference evidence="6" key="1">
    <citation type="submission" date="2025-08" db="UniProtKB">
        <authorList>
            <consortium name="Ensembl"/>
        </authorList>
    </citation>
    <scope>IDENTIFICATION</scope>
</reference>
<organism evidence="6 7">
    <name type="scientific">Sciurus vulgaris</name>
    <name type="common">Eurasian red squirrel</name>
    <dbReference type="NCBI Taxonomy" id="55149"/>
    <lineage>
        <taxon>Eukaryota</taxon>
        <taxon>Metazoa</taxon>
        <taxon>Chordata</taxon>
        <taxon>Craniata</taxon>
        <taxon>Vertebrata</taxon>
        <taxon>Euteleostomi</taxon>
        <taxon>Mammalia</taxon>
        <taxon>Eutheria</taxon>
        <taxon>Euarchontoglires</taxon>
        <taxon>Glires</taxon>
        <taxon>Rodentia</taxon>
        <taxon>Sciuromorpha</taxon>
        <taxon>Sciuridae</taxon>
        <taxon>Sciurinae</taxon>
        <taxon>Sciurini</taxon>
        <taxon>Sciurus</taxon>
    </lineage>
</organism>
<evidence type="ECO:0000259" key="4">
    <source>
        <dbReference type="PROSITE" id="PS50119"/>
    </source>
</evidence>
<name>A0A8D2CT86_SCIVU</name>
<dbReference type="InterPro" id="IPR000315">
    <property type="entry name" value="Znf_B-box"/>
</dbReference>
<dbReference type="PANTHER" id="PTHR24103">
    <property type="entry name" value="E3 UBIQUITIN-PROTEIN LIGASE TRIM"/>
    <property type="match status" value="1"/>
</dbReference>
<evidence type="ECO:0000256" key="2">
    <source>
        <dbReference type="ARBA" id="ARBA00022833"/>
    </source>
</evidence>
<protein>
    <submittedName>
        <fullName evidence="6">Tripartite motif family like 2</fullName>
    </submittedName>
</protein>
<dbReference type="Proteomes" id="UP000694564">
    <property type="component" value="Chromosome 5"/>
</dbReference>
<dbReference type="Ensembl" id="ENSSVLT00005016168.1">
    <property type="protein sequence ID" value="ENSSVLP00005014576.1"/>
    <property type="gene ID" value="ENSSVLG00005011593.1"/>
</dbReference>
<dbReference type="InterPro" id="IPR001870">
    <property type="entry name" value="B30.2/SPRY"/>
</dbReference>
<dbReference type="Pfam" id="PF00622">
    <property type="entry name" value="SPRY"/>
    <property type="match status" value="1"/>
</dbReference>
<feature type="domain" description="B box-type" evidence="4">
    <location>
        <begin position="14"/>
        <end position="55"/>
    </location>
</feature>
<dbReference type="InterPro" id="IPR006574">
    <property type="entry name" value="PRY"/>
</dbReference>
<sequence length="435" mass="49768">MSKRLSSHLQHNITEDVYCETHLEPSQLFCDNDQVTLCHKCFQSQEHKYHMVFGIQEAAENYRKLFQEILSTLKMKLDVAKVILTEEQEKMLVIQEEEQKFKTMIESEYRMQFRLLSEENELNFLGLHGYKCDLNVREASQNQLKRFATELEEKSQETLQRLHYLGRENMNKLKASEVKVSEQLCSLQSIIAELENKCSESAVALLQNARHYLERSESLLLQCLKPACLTDLSSCQVRGMSQMLKSLQRHISLDPEAAHPCLVLSENLRSVRFGNIQQGVPCHPGRLDFSATVMGLESFTSGRHYWEVDVEKAAKWQLGVSEESACRKGSMPEASKVLLTGSMMGTDYTFWVFPPLKKICLRKQMPKVGVFLDYEYGQISFYNVTEQSLVYNFSSLTFQGALRPIFSLCIPNGDMNSDSLTISLPHVPSNVIVSS</sequence>
<dbReference type="InterPro" id="IPR013320">
    <property type="entry name" value="ConA-like_dom_sf"/>
</dbReference>
<dbReference type="GO" id="GO:0008270">
    <property type="term" value="F:zinc ion binding"/>
    <property type="evidence" value="ECO:0007669"/>
    <property type="project" value="UniProtKB-KW"/>
</dbReference>
<keyword evidence="2" id="KW-0862">Zinc</keyword>
<keyword evidence="1 3" id="KW-0863">Zinc-finger</keyword>
<dbReference type="InterPro" id="IPR003879">
    <property type="entry name" value="Butyrophylin_SPRY"/>
</dbReference>
<dbReference type="InterPro" id="IPR003877">
    <property type="entry name" value="SPRY_dom"/>
</dbReference>
<gene>
    <name evidence="6" type="primary">TRIML2</name>
</gene>
<reference evidence="6" key="2">
    <citation type="submission" date="2025-09" db="UniProtKB">
        <authorList>
            <consortium name="Ensembl"/>
        </authorList>
    </citation>
    <scope>IDENTIFICATION</scope>
</reference>
<accession>A0A8D2CT86</accession>